<protein>
    <submittedName>
        <fullName evidence="2">Uncharacterized protein</fullName>
    </submittedName>
</protein>
<accession>A0A0A9FM35</accession>
<reference evidence="2" key="2">
    <citation type="journal article" date="2015" name="Data Brief">
        <title>Shoot transcriptome of the giant reed, Arundo donax.</title>
        <authorList>
            <person name="Barrero R.A."/>
            <person name="Guerrero F.D."/>
            <person name="Moolhuijzen P."/>
            <person name="Goolsby J.A."/>
            <person name="Tidwell J."/>
            <person name="Bellgard S.E."/>
            <person name="Bellgard M.I."/>
        </authorList>
    </citation>
    <scope>NUCLEOTIDE SEQUENCE</scope>
    <source>
        <tissue evidence="2">Shoot tissue taken approximately 20 cm above the soil surface</tissue>
    </source>
</reference>
<dbReference type="AlphaFoldDB" id="A0A0A9FM35"/>
<reference evidence="2" key="1">
    <citation type="submission" date="2014-09" db="EMBL/GenBank/DDBJ databases">
        <authorList>
            <person name="Magalhaes I.L.F."/>
            <person name="Oliveira U."/>
            <person name="Santos F.R."/>
            <person name="Vidigal T.H.D.A."/>
            <person name="Brescovit A.D."/>
            <person name="Santos A.J."/>
        </authorList>
    </citation>
    <scope>NUCLEOTIDE SEQUENCE</scope>
    <source>
        <tissue evidence="2">Shoot tissue taken approximately 20 cm above the soil surface</tissue>
    </source>
</reference>
<name>A0A0A9FM35_ARUDO</name>
<evidence type="ECO:0000256" key="1">
    <source>
        <dbReference type="SAM" id="MobiDB-lite"/>
    </source>
</evidence>
<proteinExistence type="predicted"/>
<evidence type="ECO:0000313" key="2">
    <source>
        <dbReference type="EMBL" id="JAE13417.1"/>
    </source>
</evidence>
<feature type="region of interest" description="Disordered" evidence="1">
    <location>
        <begin position="1"/>
        <end position="22"/>
    </location>
</feature>
<sequence length="61" mass="6821">MRSTAMGASGPGLPWTRLRPRRKGLGGSAGGLWMLTPMERMVMRGARRARISHLMTRRRVS</sequence>
<organism evidence="2">
    <name type="scientific">Arundo donax</name>
    <name type="common">Giant reed</name>
    <name type="synonym">Donax arundinaceus</name>
    <dbReference type="NCBI Taxonomy" id="35708"/>
    <lineage>
        <taxon>Eukaryota</taxon>
        <taxon>Viridiplantae</taxon>
        <taxon>Streptophyta</taxon>
        <taxon>Embryophyta</taxon>
        <taxon>Tracheophyta</taxon>
        <taxon>Spermatophyta</taxon>
        <taxon>Magnoliopsida</taxon>
        <taxon>Liliopsida</taxon>
        <taxon>Poales</taxon>
        <taxon>Poaceae</taxon>
        <taxon>PACMAD clade</taxon>
        <taxon>Arundinoideae</taxon>
        <taxon>Arundineae</taxon>
        <taxon>Arundo</taxon>
    </lineage>
</organism>
<dbReference type="EMBL" id="GBRH01184479">
    <property type="protein sequence ID" value="JAE13417.1"/>
    <property type="molecule type" value="Transcribed_RNA"/>
</dbReference>